<protein>
    <recommendedName>
        <fullName evidence="4">Protein kinase domain-containing protein</fullName>
    </recommendedName>
</protein>
<proteinExistence type="predicted"/>
<feature type="region of interest" description="Disordered" evidence="1">
    <location>
        <begin position="293"/>
        <end position="407"/>
    </location>
</feature>
<keyword evidence="3" id="KW-1185">Reference proteome</keyword>
<reference evidence="2 3" key="1">
    <citation type="submission" date="2024-03" db="EMBL/GenBank/DDBJ databases">
        <title>Actinomycetospora sp. OC33-EN07, a novel actinomycete isolated from wild orchid (Aerides multiflora).</title>
        <authorList>
            <person name="Suriyachadkun C."/>
        </authorList>
    </citation>
    <scope>NUCLEOTIDE SEQUENCE [LARGE SCALE GENOMIC DNA]</scope>
    <source>
        <strain evidence="2 3">OC33-EN07</strain>
    </source>
</reference>
<dbReference type="Proteomes" id="UP001369736">
    <property type="component" value="Unassembled WGS sequence"/>
</dbReference>
<sequence length="407" mass="40777">MASASPPDRYRLHERLGGVTSRVHRARDVLLQRDVVVKSFPGDDGRERWERDALLRERLGPDRAMEVLDGAPDGADGPFVVMPLARDGSLDDAPGPQDPESAAVLVARLAVGLGRLHRRGVAHGGVAADAVLLDPSLGPRWTGGGAPAPPDASPEDDVAALAHLAVVAATGPLPVVPEPSGDVVDAVRALVLDAADTGARERLRAGLATHAAAVAARGRPRQCAASRGLPARGRPGRSRLTVLAAVLAAAILGGAFGAGAGSAPASVVAGTIGEPALVGPGPALAPARALLVPDTEPAPDPAALQPAADPAPAPPSGDRAGAGGSSSGLRATSAVRDRSESRSGSSHAEERSASRSEERSDDAEESSSDAGTEEHDADSDGGDDADDSGSGSRTGRGLVGGLLDAVL</sequence>
<accession>A0ABU8MCV9</accession>
<dbReference type="EMBL" id="JBBEGM010000015">
    <property type="protein sequence ID" value="MEJ2865165.1"/>
    <property type="molecule type" value="Genomic_DNA"/>
</dbReference>
<dbReference type="Gene3D" id="3.30.200.20">
    <property type="entry name" value="Phosphorylase Kinase, domain 1"/>
    <property type="match status" value="1"/>
</dbReference>
<dbReference type="RefSeq" id="WP_337706535.1">
    <property type="nucleotide sequence ID" value="NZ_JBBEGM010000015.1"/>
</dbReference>
<feature type="compositionally biased region" description="Acidic residues" evidence="1">
    <location>
        <begin position="375"/>
        <end position="387"/>
    </location>
</feature>
<feature type="compositionally biased region" description="Basic and acidic residues" evidence="1">
    <location>
        <begin position="335"/>
        <end position="358"/>
    </location>
</feature>
<comment type="caution">
    <text evidence="2">The sequence shown here is derived from an EMBL/GenBank/DDBJ whole genome shotgun (WGS) entry which is preliminary data.</text>
</comment>
<dbReference type="InterPro" id="IPR011009">
    <property type="entry name" value="Kinase-like_dom_sf"/>
</dbReference>
<dbReference type="SUPFAM" id="SSF56112">
    <property type="entry name" value="Protein kinase-like (PK-like)"/>
    <property type="match status" value="1"/>
</dbReference>
<evidence type="ECO:0000256" key="1">
    <source>
        <dbReference type="SAM" id="MobiDB-lite"/>
    </source>
</evidence>
<evidence type="ECO:0000313" key="2">
    <source>
        <dbReference type="EMBL" id="MEJ2865165.1"/>
    </source>
</evidence>
<evidence type="ECO:0008006" key="4">
    <source>
        <dbReference type="Google" id="ProtNLM"/>
    </source>
</evidence>
<dbReference type="Gene3D" id="1.10.510.10">
    <property type="entry name" value="Transferase(Phosphotransferase) domain 1"/>
    <property type="match status" value="1"/>
</dbReference>
<organism evidence="2 3">
    <name type="scientific">Actinomycetospora flava</name>
    <dbReference type="NCBI Taxonomy" id="3129232"/>
    <lineage>
        <taxon>Bacteria</taxon>
        <taxon>Bacillati</taxon>
        <taxon>Actinomycetota</taxon>
        <taxon>Actinomycetes</taxon>
        <taxon>Pseudonocardiales</taxon>
        <taxon>Pseudonocardiaceae</taxon>
        <taxon>Actinomycetospora</taxon>
    </lineage>
</organism>
<name>A0ABU8MCV9_9PSEU</name>
<gene>
    <name evidence="2" type="ORF">WCD58_28670</name>
</gene>
<evidence type="ECO:0000313" key="3">
    <source>
        <dbReference type="Proteomes" id="UP001369736"/>
    </source>
</evidence>